<dbReference type="AlphaFoldDB" id="A0A9J6EF94"/>
<protein>
    <submittedName>
        <fullName evidence="3">Uncharacterized protein</fullName>
    </submittedName>
</protein>
<sequence length="316" mass="35445">MWQLSAPFLNLCSLGALSRGALLLKSRANFTEEHPVQSRARIRAPLARSLSAKAAAAPAALLKNRSTVRRPDQKKDTSGTMRTNATVAQRRAPHSSLLRAPELLRVVQMPSMLLLLLAATFMARSVAAEPSIGDVIGQIRERAAATTEDGSTTTPTPPNKTRNERILEQWSKFELNLQDLVDSVIRKVLPTVIRRSSELEVSPDCRDALLKVVFGIRQLKRWAFQSLTARKKTVFKFAHITDNANSVYRYNTCRDPYPLFLDCRSDVAVVRAEATHSRWLTPEFATDCCSLPDRRFLAPFLGPYRCLYILWKGVVQ</sequence>
<organism evidence="3 4">
    <name type="scientific">Rhipicephalus microplus</name>
    <name type="common">Cattle tick</name>
    <name type="synonym">Boophilus microplus</name>
    <dbReference type="NCBI Taxonomy" id="6941"/>
    <lineage>
        <taxon>Eukaryota</taxon>
        <taxon>Metazoa</taxon>
        <taxon>Ecdysozoa</taxon>
        <taxon>Arthropoda</taxon>
        <taxon>Chelicerata</taxon>
        <taxon>Arachnida</taxon>
        <taxon>Acari</taxon>
        <taxon>Parasitiformes</taxon>
        <taxon>Ixodida</taxon>
        <taxon>Ixodoidea</taxon>
        <taxon>Ixodidae</taxon>
        <taxon>Rhipicephalinae</taxon>
        <taxon>Rhipicephalus</taxon>
        <taxon>Boophilus</taxon>
    </lineage>
</organism>
<dbReference type="VEuPathDB" id="VectorBase:LOC119161051"/>
<evidence type="ECO:0000256" key="1">
    <source>
        <dbReference type="SAM" id="MobiDB-lite"/>
    </source>
</evidence>
<keyword evidence="4" id="KW-1185">Reference proteome</keyword>
<dbReference type="EMBL" id="JABSTU010000004">
    <property type="protein sequence ID" value="KAH8032956.1"/>
    <property type="molecule type" value="Genomic_DNA"/>
</dbReference>
<accession>A0A9J6EF94</accession>
<comment type="caution">
    <text evidence="3">The sequence shown here is derived from an EMBL/GenBank/DDBJ whole genome shotgun (WGS) entry which is preliminary data.</text>
</comment>
<proteinExistence type="predicted"/>
<evidence type="ECO:0000313" key="3">
    <source>
        <dbReference type="EMBL" id="KAH8032956.1"/>
    </source>
</evidence>
<keyword evidence="2" id="KW-0732">Signal</keyword>
<gene>
    <name evidence="3" type="ORF">HPB51_004147</name>
</gene>
<name>A0A9J6EF94_RHIMP</name>
<dbReference type="Proteomes" id="UP000821866">
    <property type="component" value="Chromosome 2"/>
</dbReference>
<reference evidence="3" key="1">
    <citation type="journal article" date="2020" name="Cell">
        <title>Large-Scale Comparative Analyses of Tick Genomes Elucidate Their Genetic Diversity and Vector Capacities.</title>
        <authorList>
            <consortium name="Tick Genome and Microbiome Consortium (TIGMIC)"/>
            <person name="Jia N."/>
            <person name="Wang J."/>
            <person name="Shi W."/>
            <person name="Du L."/>
            <person name="Sun Y."/>
            <person name="Zhan W."/>
            <person name="Jiang J.F."/>
            <person name="Wang Q."/>
            <person name="Zhang B."/>
            <person name="Ji P."/>
            <person name="Bell-Sakyi L."/>
            <person name="Cui X.M."/>
            <person name="Yuan T.T."/>
            <person name="Jiang B.G."/>
            <person name="Yang W.F."/>
            <person name="Lam T.T."/>
            <person name="Chang Q.C."/>
            <person name="Ding S.J."/>
            <person name="Wang X.J."/>
            <person name="Zhu J.G."/>
            <person name="Ruan X.D."/>
            <person name="Zhao L."/>
            <person name="Wei J.T."/>
            <person name="Ye R.Z."/>
            <person name="Que T.C."/>
            <person name="Du C.H."/>
            <person name="Zhou Y.H."/>
            <person name="Cheng J.X."/>
            <person name="Dai P.F."/>
            <person name="Guo W.B."/>
            <person name="Han X.H."/>
            <person name="Huang E.J."/>
            <person name="Li L.F."/>
            <person name="Wei W."/>
            <person name="Gao Y.C."/>
            <person name="Liu J.Z."/>
            <person name="Shao H.Z."/>
            <person name="Wang X."/>
            <person name="Wang C.C."/>
            <person name="Yang T.C."/>
            <person name="Huo Q.B."/>
            <person name="Li W."/>
            <person name="Chen H.Y."/>
            <person name="Chen S.E."/>
            <person name="Zhou L.G."/>
            <person name="Ni X.B."/>
            <person name="Tian J.H."/>
            <person name="Sheng Y."/>
            <person name="Liu T."/>
            <person name="Pan Y.S."/>
            <person name="Xia L.Y."/>
            <person name="Li J."/>
            <person name="Zhao F."/>
            <person name="Cao W.C."/>
        </authorList>
    </citation>
    <scope>NUCLEOTIDE SEQUENCE</scope>
    <source>
        <strain evidence="3">Rmic-2018</strain>
    </source>
</reference>
<feature type="region of interest" description="Disordered" evidence="1">
    <location>
        <begin position="66"/>
        <end position="92"/>
    </location>
</feature>
<evidence type="ECO:0000313" key="4">
    <source>
        <dbReference type="Proteomes" id="UP000821866"/>
    </source>
</evidence>
<feature type="signal peptide" evidence="2">
    <location>
        <begin position="1"/>
        <end position="20"/>
    </location>
</feature>
<feature type="compositionally biased region" description="Polar residues" evidence="1">
    <location>
        <begin position="78"/>
        <end position="87"/>
    </location>
</feature>
<feature type="chain" id="PRO_5039926690" evidence="2">
    <location>
        <begin position="21"/>
        <end position="316"/>
    </location>
</feature>
<reference evidence="3" key="2">
    <citation type="submission" date="2021-09" db="EMBL/GenBank/DDBJ databases">
        <authorList>
            <person name="Jia N."/>
            <person name="Wang J."/>
            <person name="Shi W."/>
            <person name="Du L."/>
            <person name="Sun Y."/>
            <person name="Zhan W."/>
            <person name="Jiang J."/>
            <person name="Wang Q."/>
            <person name="Zhang B."/>
            <person name="Ji P."/>
            <person name="Sakyi L.B."/>
            <person name="Cui X."/>
            <person name="Yuan T."/>
            <person name="Jiang B."/>
            <person name="Yang W."/>
            <person name="Lam T.T.-Y."/>
            <person name="Chang Q."/>
            <person name="Ding S."/>
            <person name="Wang X."/>
            <person name="Zhu J."/>
            <person name="Ruan X."/>
            <person name="Zhao L."/>
            <person name="Wei J."/>
            <person name="Que T."/>
            <person name="Du C."/>
            <person name="Cheng J."/>
            <person name="Dai P."/>
            <person name="Han X."/>
            <person name="Huang E."/>
            <person name="Gao Y."/>
            <person name="Liu J."/>
            <person name="Shao H."/>
            <person name="Ye R."/>
            <person name="Li L."/>
            <person name="Wei W."/>
            <person name="Wang X."/>
            <person name="Wang C."/>
            <person name="Huo Q."/>
            <person name="Li W."/>
            <person name="Guo W."/>
            <person name="Chen H."/>
            <person name="Chen S."/>
            <person name="Zhou L."/>
            <person name="Zhou L."/>
            <person name="Ni X."/>
            <person name="Tian J."/>
            <person name="Zhou Y."/>
            <person name="Sheng Y."/>
            <person name="Liu T."/>
            <person name="Pan Y."/>
            <person name="Xia L."/>
            <person name="Li J."/>
            <person name="Zhao F."/>
            <person name="Cao W."/>
        </authorList>
    </citation>
    <scope>NUCLEOTIDE SEQUENCE</scope>
    <source>
        <strain evidence="3">Rmic-2018</strain>
        <tissue evidence="3">Larvae</tissue>
    </source>
</reference>
<evidence type="ECO:0000256" key="2">
    <source>
        <dbReference type="SAM" id="SignalP"/>
    </source>
</evidence>